<dbReference type="EMBL" id="CP004121">
    <property type="protein sequence ID" value="AGF55297.1"/>
    <property type="molecule type" value="Genomic_DNA"/>
</dbReference>
<dbReference type="Pfam" id="PF13487">
    <property type="entry name" value="HD_5"/>
    <property type="match status" value="1"/>
</dbReference>
<dbReference type="KEGG" id="csr:Cspa_c15270"/>
<gene>
    <name evidence="2" type="primary">rpfG4</name>
    <name evidence="2" type="ORF">Cspa_c15270</name>
</gene>
<evidence type="ECO:0000259" key="1">
    <source>
        <dbReference type="PROSITE" id="PS51832"/>
    </source>
</evidence>
<keyword evidence="3" id="KW-1185">Reference proteome</keyword>
<dbReference type="NCBIfam" id="TIGR00277">
    <property type="entry name" value="HDIG"/>
    <property type="match status" value="1"/>
</dbReference>
<dbReference type="OrthoDB" id="9804747at2"/>
<feature type="domain" description="HD-GYP" evidence="1">
    <location>
        <begin position="108"/>
        <end position="304"/>
    </location>
</feature>
<dbReference type="InterPro" id="IPR037522">
    <property type="entry name" value="HD_GYP_dom"/>
</dbReference>
<proteinExistence type="predicted"/>
<organism evidence="2 3">
    <name type="scientific">Clostridium saccharoperbutylacetonicum N1-4(HMT)</name>
    <dbReference type="NCBI Taxonomy" id="931276"/>
    <lineage>
        <taxon>Bacteria</taxon>
        <taxon>Bacillati</taxon>
        <taxon>Bacillota</taxon>
        <taxon>Clostridia</taxon>
        <taxon>Eubacteriales</taxon>
        <taxon>Clostridiaceae</taxon>
        <taxon>Clostridium</taxon>
    </lineage>
</organism>
<dbReference type="PANTHER" id="PTHR43155">
    <property type="entry name" value="CYCLIC DI-GMP PHOSPHODIESTERASE PA4108-RELATED"/>
    <property type="match status" value="1"/>
</dbReference>
<dbReference type="InterPro" id="IPR006675">
    <property type="entry name" value="HDIG_dom"/>
</dbReference>
<dbReference type="PANTHER" id="PTHR43155:SF2">
    <property type="entry name" value="CYCLIC DI-GMP PHOSPHODIESTERASE PA4108"/>
    <property type="match status" value="1"/>
</dbReference>
<evidence type="ECO:0000313" key="3">
    <source>
        <dbReference type="Proteomes" id="UP000011728"/>
    </source>
</evidence>
<evidence type="ECO:0000313" key="2">
    <source>
        <dbReference type="EMBL" id="AGF55297.1"/>
    </source>
</evidence>
<accession>M1MUV8</accession>
<sequence>MIYVPQFKLKSGMELACDIELDSKMKSKALLFKKGTILTKDNIDNLVKFGIVGVYIEDGRNNEILDYKLRKESVFAIKKIFDVCENTHKILDENSIKEIEKISEKLVENISKNKGVTVGISDLQTYDEDTYLHSLSVTVISIAIGAELGLDKQQLCNLGVCALMHDIGKVEIPIELISKPGKLTDIEFDIVKTHATLGANYIIKNDLLDKEIYLGIISHHEKYDGSGYPNGLKKNEIPIFGRIITVADVYDALTAKRPYRQPIKPFEAIEYIMGGVGTSFDYDVVKAFLRKIEPYSVGVHVRLSDGRKGIIMKVNHENPLRPILKIVGGDGEVLDLLSDSSLKNIVIKGIDYNYLIK</sequence>
<dbReference type="InterPro" id="IPR003607">
    <property type="entry name" value="HD/PDEase_dom"/>
</dbReference>
<dbReference type="Gene3D" id="1.10.3210.10">
    <property type="entry name" value="Hypothetical protein af1432"/>
    <property type="match status" value="1"/>
</dbReference>
<reference evidence="2 3" key="1">
    <citation type="submission" date="2013-02" db="EMBL/GenBank/DDBJ databases">
        <title>Genome sequence of Clostridium saccharoperbutylacetonicum N1-4(HMT).</title>
        <authorList>
            <person name="Poehlein A."/>
            <person name="Daniel R."/>
        </authorList>
    </citation>
    <scope>NUCLEOTIDE SEQUENCE [LARGE SCALE GENOMIC DNA]</scope>
    <source>
        <strain evidence="3">N1-4(HMT)</strain>
    </source>
</reference>
<dbReference type="Proteomes" id="UP000011728">
    <property type="component" value="Chromosome"/>
</dbReference>
<dbReference type="AlphaFoldDB" id="M1MUV8"/>
<dbReference type="STRING" id="36745.CLSAP_14900"/>
<dbReference type="PATRIC" id="fig|931276.5.peg.1490"/>
<dbReference type="EC" id="3.1.4.52" evidence="2"/>
<dbReference type="SMART" id="SM00471">
    <property type="entry name" value="HDc"/>
    <property type="match status" value="1"/>
</dbReference>
<dbReference type="PROSITE" id="PS51832">
    <property type="entry name" value="HD_GYP"/>
    <property type="match status" value="1"/>
</dbReference>
<protein>
    <submittedName>
        <fullName evidence="2">Cyclic di-GMP phosphodiesterase response regulator RpfG</fullName>
        <ecNumber evidence="2">3.1.4.52</ecNumber>
    </submittedName>
</protein>
<keyword evidence="2" id="KW-0378">Hydrolase</keyword>
<dbReference type="SUPFAM" id="SSF109604">
    <property type="entry name" value="HD-domain/PDEase-like"/>
    <property type="match status" value="1"/>
</dbReference>
<dbReference type="GO" id="GO:0071111">
    <property type="term" value="F:cyclic-guanylate-specific phosphodiesterase activity"/>
    <property type="evidence" value="ECO:0007669"/>
    <property type="project" value="UniProtKB-EC"/>
</dbReference>
<name>M1MUV8_9CLOT</name>
<dbReference type="HOGENOM" id="CLU_000445_92_1_9"/>
<dbReference type="RefSeq" id="WP_015391619.1">
    <property type="nucleotide sequence ID" value="NC_020291.1"/>
</dbReference>
<dbReference type="CDD" id="cd00077">
    <property type="entry name" value="HDc"/>
    <property type="match status" value="1"/>
</dbReference>
<dbReference type="eggNOG" id="COG2206">
    <property type="taxonomic scope" value="Bacteria"/>
</dbReference>